<name>A0A9W9Z9Z8_9CNID</name>
<feature type="domain" description="S1 motif" evidence="5">
    <location>
        <begin position="134"/>
        <end position="227"/>
    </location>
</feature>
<evidence type="ECO:0000256" key="3">
    <source>
        <dbReference type="ARBA" id="ARBA00023242"/>
    </source>
</evidence>
<dbReference type="InterPro" id="IPR048059">
    <property type="entry name" value="Rrp5_S1_rpt_hs1_sc1"/>
</dbReference>
<dbReference type="AlphaFoldDB" id="A0A9W9Z9Z8"/>
<feature type="domain" description="S1 motif" evidence="5">
    <location>
        <begin position="243"/>
        <end position="305"/>
    </location>
</feature>
<evidence type="ECO:0000256" key="1">
    <source>
        <dbReference type="ARBA" id="ARBA00004123"/>
    </source>
</evidence>
<keyword evidence="2" id="KW-0677">Repeat</keyword>
<accession>A0A9W9Z9Z8</accession>
<dbReference type="OrthoDB" id="412781at2759"/>
<dbReference type="CDD" id="cd05693">
    <property type="entry name" value="S1_Rrp5_repeat_hs1_sc1"/>
    <property type="match status" value="1"/>
</dbReference>
<evidence type="ECO:0000313" key="7">
    <source>
        <dbReference type="Proteomes" id="UP001163046"/>
    </source>
</evidence>
<sequence length="314" mass="34744">MDTTETGEPMGDWKLTEKRKMATKTAHRKSGSKIETPSVFQSSRRAEEEDFPRGGASALSPLEVRKIKNEAEKDVLFGKSSSDLESNSNLSEKNKKKHKKTAAAVNKLDGKVGVEGKSKLKHVEPLTFKKLYVGMKLLGAIREVNEYDMAISLPNGLSGFVHITHINETITERLKEVLQQADDSKETEMTSFPELAKFFTVGSLVQCSVLELEGSKPGQKKVKLSLDPKDVNSGLNKSSLKQGMVLSGYVNSVEDHGYLISFGVDDTRAFLPKSKLNTEFQEGHPLCLLIKSVAEEQRIITVTVDKDCHSRCID</sequence>
<dbReference type="SMART" id="SM00316">
    <property type="entry name" value="S1"/>
    <property type="match status" value="2"/>
</dbReference>
<keyword evidence="3" id="KW-0539">Nucleus</keyword>
<dbReference type="EMBL" id="MU826407">
    <property type="protein sequence ID" value="KAJ7376224.1"/>
    <property type="molecule type" value="Genomic_DNA"/>
</dbReference>
<gene>
    <name evidence="6" type="ORF">OS493_036047</name>
</gene>
<dbReference type="PANTHER" id="PTHR23270">
    <property type="entry name" value="PROGRAMMED CELL DEATH PROTEIN 11 PRE-RRNA PROCESSING PROTEIN RRP5"/>
    <property type="match status" value="1"/>
</dbReference>
<dbReference type="Pfam" id="PF23459">
    <property type="entry name" value="S1_RRP5"/>
    <property type="match status" value="1"/>
</dbReference>
<dbReference type="GO" id="GO:0006364">
    <property type="term" value="P:rRNA processing"/>
    <property type="evidence" value="ECO:0007669"/>
    <property type="project" value="InterPro"/>
</dbReference>
<dbReference type="GO" id="GO:0032040">
    <property type="term" value="C:small-subunit processome"/>
    <property type="evidence" value="ECO:0007669"/>
    <property type="project" value="TreeGrafter"/>
</dbReference>
<dbReference type="Gene3D" id="2.40.50.140">
    <property type="entry name" value="Nucleic acid-binding proteins"/>
    <property type="match status" value="2"/>
</dbReference>
<dbReference type="FunFam" id="2.40.50.140:FF:000200">
    <property type="entry name" value="Programmed cell death 11"/>
    <property type="match status" value="1"/>
</dbReference>
<dbReference type="GO" id="GO:0003723">
    <property type="term" value="F:RNA binding"/>
    <property type="evidence" value="ECO:0007669"/>
    <property type="project" value="TreeGrafter"/>
</dbReference>
<comment type="caution">
    <text evidence="6">The sequence shown here is derived from an EMBL/GenBank/DDBJ whole genome shotgun (WGS) entry which is preliminary data.</text>
</comment>
<feature type="compositionally biased region" description="Basic residues" evidence="4">
    <location>
        <begin position="21"/>
        <end position="31"/>
    </location>
</feature>
<feature type="region of interest" description="Disordered" evidence="4">
    <location>
        <begin position="79"/>
        <end position="102"/>
    </location>
</feature>
<evidence type="ECO:0000313" key="6">
    <source>
        <dbReference type="EMBL" id="KAJ7376224.1"/>
    </source>
</evidence>
<proteinExistence type="predicted"/>
<dbReference type="InterPro" id="IPR003029">
    <property type="entry name" value="S1_domain"/>
</dbReference>
<dbReference type="Proteomes" id="UP001163046">
    <property type="component" value="Unassembled WGS sequence"/>
</dbReference>
<dbReference type="SUPFAM" id="SSF50249">
    <property type="entry name" value="Nucleic acid-binding proteins"/>
    <property type="match status" value="2"/>
</dbReference>
<dbReference type="InterPro" id="IPR045209">
    <property type="entry name" value="Rrp5"/>
</dbReference>
<dbReference type="InterPro" id="IPR057302">
    <property type="entry name" value="Rrp5_S1"/>
</dbReference>
<dbReference type="InterPro" id="IPR012340">
    <property type="entry name" value="NA-bd_OB-fold"/>
</dbReference>
<dbReference type="PROSITE" id="PS50126">
    <property type="entry name" value="S1"/>
    <property type="match status" value="2"/>
</dbReference>
<feature type="compositionally biased region" description="Polar residues" evidence="4">
    <location>
        <begin position="33"/>
        <end position="43"/>
    </location>
</feature>
<keyword evidence="7" id="KW-1185">Reference proteome</keyword>
<evidence type="ECO:0000256" key="2">
    <source>
        <dbReference type="ARBA" id="ARBA00022737"/>
    </source>
</evidence>
<reference evidence="6" key="1">
    <citation type="submission" date="2023-01" db="EMBL/GenBank/DDBJ databases">
        <title>Genome assembly of the deep-sea coral Lophelia pertusa.</title>
        <authorList>
            <person name="Herrera S."/>
            <person name="Cordes E."/>
        </authorList>
    </citation>
    <scope>NUCLEOTIDE SEQUENCE</scope>
    <source>
        <strain evidence="6">USNM1676648</strain>
        <tissue evidence="6">Polyp</tissue>
    </source>
</reference>
<comment type="subcellular location">
    <subcellularLocation>
        <location evidence="1">Nucleus</location>
    </subcellularLocation>
</comment>
<organism evidence="6 7">
    <name type="scientific">Desmophyllum pertusum</name>
    <dbReference type="NCBI Taxonomy" id="174260"/>
    <lineage>
        <taxon>Eukaryota</taxon>
        <taxon>Metazoa</taxon>
        <taxon>Cnidaria</taxon>
        <taxon>Anthozoa</taxon>
        <taxon>Hexacorallia</taxon>
        <taxon>Scleractinia</taxon>
        <taxon>Caryophylliina</taxon>
        <taxon>Caryophylliidae</taxon>
        <taxon>Desmophyllum</taxon>
    </lineage>
</organism>
<dbReference type="PANTHER" id="PTHR23270:SF10">
    <property type="entry name" value="PROTEIN RRP5 HOMOLOG"/>
    <property type="match status" value="1"/>
</dbReference>
<feature type="region of interest" description="Disordered" evidence="4">
    <location>
        <begin position="1"/>
        <end position="60"/>
    </location>
</feature>
<protein>
    <recommendedName>
        <fullName evidence="5">S1 motif domain-containing protein</fullName>
    </recommendedName>
</protein>
<evidence type="ECO:0000256" key="4">
    <source>
        <dbReference type="SAM" id="MobiDB-lite"/>
    </source>
</evidence>
<evidence type="ECO:0000259" key="5">
    <source>
        <dbReference type="PROSITE" id="PS50126"/>
    </source>
</evidence>
<feature type="compositionally biased region" description="Low complexity" evidence="4">
    <location>
        <begin position="79"/>
        <end position="91"/>
    </location>
</feature>